<organism evidence="2 3">
    <name type="scientific">Dentiscutata erythropus</name>
    <dbReference type="NCBI Taxonomy" id="1348616"/>
    <lineage>
        <taxon>Eukaryota</taxon>
        <taxon>Fungi</taxon>
        <taxon>Fungi incertae sedis</taxon>
        <taxon>Mucoromycota</taxon>
        <taxon>Glomeromycotina</taxon>
        <taxon>Glomeromycetes</taxon>
        <taxon>Diversisporales</taxon>
        <taxon>Gigasporaceae</taxon>
        <taxon>Dentiscutata</taxon>
    </lineage>
</organism>
<dbReference type="PANTHER" id="PTHR47718:SF9">
    <property type="entry name" value="PROTEIN FAR1-RELATED SEQUENCE"/>
    <property type="match status" value="1"/>
</dbReference>
<sequence>MEFTFNSEHFMRHQVSNLYPSPQEFLESVHELVDLPQKVMNSPPNSFQELIDSPQETLCDETCDEMRDEMRDEMCDETYNGTYDEVHDETYDGVHDETHDEVHETHKGQDLVGINGALPHINKAIVFAIDDTFPNWSIAEHYVAEYGRQKGFVPIKIRNKTDRNGRLINLYYKCEFSGTYQPKKTNNLQNQHNKGSKKLNCNWKVNLSFATGVVHITHFNDNHVEHQLSPDTKIFAPVNRRFSDNCREEIRHLTVNGRCDLSTIRSLLSVKYPDQLFLTRDLANVVAQLRREHNVEGSEASQLLKQLYEYREKDPNWYIEPLDQINYNDNLVLQTVFPQVVQQINKYLTPNLATEQQKQIVQSTIYRAQILNSWNSDLLNLQDVTYDDDFIENTYDDNITESERAQEPFLTSNRNTELAMITHQLCNATNVNLLRIDDVQENSFQKSVDKKLQFNKSMSLAKKAITLQNSENDNELDTLLKNYIEKKTLQREKETKEREMRILRENHSSENVLAIETDDNQLISIDNVANPLNHIGKGAPKKNRIKGAQEDYTSKKKAKSGASTRLCGLCHEPNHYKSTCPQKKSNLEK</sequence>
<feature type="region of interest" description="Disordered" evidence="1">
    <location>
        <begin position="537"/>
        <end position="563"/>
    </location>
</feature>
<gene>
    <name evidence="2" type="ORF">DERYTH_LOCUS14281</name>
</gene>
<reference evidence="2" key="1">
    <citation type="submission" date="2021-06" db="EMBL/GenBank/DDBJ databases">
        <authorList>
            <person name="Kallberg Y."/>
            <person name="Tangrot J."/>
            <person name="Rosling A."/>
        </authorList>
    </citation>
    <scope>NUCLEOTIDE SEQUENCE</scope>
    <source>
        <strain evidence="2">MA453B</strain>
    </source>
</reference>
<evidence type="ECO:0000256" key="1">
    <source>
        <dbReference type="SAM" id="MobiDB-lite"/>
    </source>
</evidence>
<accession>A0A9N9I3Z8</accession>
<evidence type="ECO:0000313" key="3">
    <source>
        <dbReference type="Proteomes" id="UP000789405"/>
    </source>
</evidence>
<protein>
    <submittedName>
        <fullName evidence="2">21290_t:CDS:1</fullName>
    </submittedName>
</protein>
<evidence type="ECO:0000313" key="2">
    <source>
        <dbReference type="EMBL" id="CAG8720433.1"/>
    </source>
</evidence>
<comment type="caution">
    <text evidence="2">The sequence shown here is derived from an EMBL/GenBank/DDBJ whole genome shotgun (WGS) entry which is preliminary data.</text>
</comment>
<name>A0A9N9I3Z8_9GLOM</name>
<dbReference type="EMBL" id="CAJVPY010010639">
    <property type="protein sequence ID" value="CAG8720433.1"/>
    <property type="molecule type" value="Genomic_DNA"/>
</dbReference>
<keyword evidence="3" id="KW-1185">Reference proteome</keyword>
<dbReference type="Proteomes" id="UP000789405">
    <property type="component" value="Unassembled WGS sequence"/>
</dbReference>
<dbReference type="PANTHER" id="PTHR47718">
    <property type="entry name" value="OS01G0519700 PROTEIN"/>
    <property type="match status" value="1"/>
</dbReference>
<proteinExistence type="predicted"/>
<dbReference type="AlphaFoldDB" id="A0A9N9I3Z8"/>
<dbReference type="OrthoDB" id="2402896at2759"/>